<evidence type="ECO:0000256" key="1">
    <source>
        <dbReference type="SAM" id="MobiDB-lite"/>
    </source>
</evidence>
<evidence type="ECO:0000313" key="2">
    <source>
        <dbReference type="EMBL" id="GMI40352.1"/>
    </source>
</evidence>
<accession>A0A9W7L9N6</accession>
<dbReference type="EMBL" id="BRYA01000125">
    <property type="protein sequence ID" value="GMI40352.1"/>
    <property type="molecule type" value="Genomic_DNA"/>
</dbReference>
<evidence type="ECO:0000313" key="3">
    <source>
        <dbReference type="Proteomes" id="UP001165065"/>
    </source>
</evidence>
<dbReference type="AlphaFoldDB" id="A0A9W7L9N6"/>
<proteinExistence type="predicted"/>
<sequence>MLVIAVIVDFCKPKLEEVGAHEGVCDSPYSHSSGVQGEKPDLLSCFDLLISLNKSWDVHKVRTSLNQYKYNTIIDANNFGLTFDKFCDIFKVPLYDPVLSKYISEPGYRALLGPDAISFVENYFKKNRGEKPLNEEDGRGVEDKKEDPQSQPLSTSPRGTQSREGDK</sequence>
<feature type="region of interest" description="Disordered" evidence="1">
    <location>
        <begin position="129"/>
        <end position="167"/>
    </location>
</feature>
<reference evidence="3" key="1">
    <citation type="journal article" date="2023" name="Commun. Biol.">
        <title>Genome analysis of Parmales, the sister group of diatoms, reveals the evolutionary specialization of diatoms from phago-mixotrophs to photoautotrophs.</title>
        <authorList>
            <person name="Ban H."/>
            <person name="Sato S."/>
            <person name="Yoshikawa S."/>
            <person name="Yamada K."/>
            <person name="Nakamura Y."/>
            <person name="Ichinomiya M."/>
            <person name="Sato N."/>
            <person name="Blanc-Mathieu R."/>
            <person name="Endo H."/>
            <person name="Kuwata A."/>
            <person name="Ogata H."/>
        </authorList>
    </citation>
    <scope>NUCLEOTIDE SEQUENCE [LARGE SCALE GENOMIC DNA]</scope>
</reference>
<organism evidence="2 3">
    <name type="scientific">Triparma columacea</name>
    <dbReference type="NCBI Taxonomy" id="722753"/>
    <lineage>
        <taxon>Eukaryota</taxon>
        <taxon>Sar</taxon>
        <taxon>Stramenopiles</taxon>
        <taxon>Ochrophyta</taxon>
        <taxon>Bolidophyceae</taxon>
        <taxon>Parmales</taxon>
        <taxon>Triparmaceae</taxon>
        <taxon>Triparma</taxon>
    </lineage>
</organism>
<feature type="compositionally biased region" description="Basic and acidic residues" evidence="1">
    <location>
        <begin position="129"/>
        <end position="148"/>
    </location>
</feature>
<keyword evidence="3" id="KW-1185">Reference proteome</keyword>
<feature type="compositionally biased region" description="Polar residues" evidence="1">
    <location>
        <begin position="149"/>
        <end position="160"/>
    </location>
</feature>
<gene>
    <name evidence="2" type="ORF">TrCOL_g13003</name>
</gene>
<comment type="caution">
    <text evidence="2">The sequence shown here is derived from an EMBL/GenBank/DDBJ whole genome shotgun (WGS) entry which is preliminary data.</text>
</comment>
<dbReference type="Proteomes" id="UP001165065">
    <property type="component" value="Unassembled WGS sequence"/>
</dbReference>
<name>A0A9W7L9N6_9STRA</name>
<protein>
    <submittedName>
        <fullName evidence="2">Uncharacterized protein</fullName>
    </submittedName>
</protein>